<dbReference type="SUPFAM" id="SSF50494">
    <property type="entry name" value="Trypsin-like serine proteases"/>
    <property type="match status" value="1"/>
</dbReference>
<keyword evidence="7 9" id="KW-1015">Disulfide bond</keyword>
<dbReference type="AlphaFoldDB" id="A0A4S8QGA1"/>
<feature type="disulfide bond" evidence="9">
    <location>
        <begin position="231"/>
        <end position="251"/>
    </location>
</feature>
<keyword evidence="2" id="KW-0645">Protease</keyword>
<dbReference type="InterPro" id="IPR043504">
    <property type="entry name" value="Peptidase_S1_PA_chymotrypsin"/>
</dbReference>
<dbReference type="InterPro" id="IPR035070">
    <property type="entry name" value="Streptogrisin_prodomain"/>
</dbReference>
<feature type="active site" description="Charge relay system" evidence="8">
    <location>
        <position position="250"/>
    </location>
</feature>
<evidence type="ECO:0000313" key="13">
    <source>
        <dbReference type="Proteomes" id="UP000308760"/>
    </source>
</evidence>
<organism evidence="12 13">
    <name type="scientific">Glycomyces buryatensis</name>
    <dbReference type="NCBI Taxonomy" id="2570927"/>
    <lineage>
        <taxon>Bacteria</taxon>
        <taxon>Bacillati</taxon>
        <taxon>Actinomycetota</taxon>
        <taxon>Actinomycetes</taxon>
        <taxon>Glycomycetales</taxon>
        <taxon>Glycomycetaceae</taxon>
        <taxon>Glycomyces</taxon>
    </lineage>
</organism>
<dbReference type="GO" id="GO:0004252">
    <property type="term" value="F:serine-type endopeptidase activity"/>
    <property type="evidence" value="ECO:0007669"/>
    <property type="project" value="InterPro"/>
</dbReference>
<dbReference type="GO" id="GO:0006508">
    <property type="term" value="P:proteolysis"/>
    <property type="evidence" value="ECO:0007669"/>
    <property type="project" value="UniProtKB-KW"/>
</dbReference>
<dbReference type="PIRSF" id="PIRSF001134">
    <property type="entry name" value="Streptogrisin"/>
    <property type="match status" value="1"/>
</dbReference>
<gene>
    <name evidence="12" type="ORF">FAB82_08135</name>
</gene>
<evidence type="ECO:0000256" key="2">
    <source>
        <dbReference type="ARBA" id="ARBA00022670"/>
    </source>
</evidence>
<evidence type="ECO:0000256" key="3">
    <source>
        <dbReference type="ARBA" id="ARBA00022729"/>
    </source>
</evidence>
<keyword evidence="3 10" id="KW-0732">Signal</keyword>
<dbReference type="InterPro" id="IPR004236">
    <property type="entry name" value="Pept_S1_alpha_lytic"/>
</dbReference>
<evidence type="ECO:0000256" key="1">
    <source>
        <dbReference type="ARBA" id="ARBA00007664"/>
    </source>
</evidence>
<feature type="active site" description="Charge relay system" evidence="8">
    <location>
        <position position="276"/>
    </location>
</feature>
<dbReference type="EMBL" id="STGY01000029">
    <property type="protein sequence ID" value="THV42192.1"/>
    <property type="molecule type" value="Genomic_DNA"/>
</dbReference>
<dbReference type="GO" id="GO:0005576">
    <property type="term" value="C:extracellular region"/>
    <property type="evidence" value="ECO:0007669"/>
    <property type="project" value="InterPro"/>
</dbReference>
<name>A0A4S8QGA1_9ACTN</name>
<feature type="signal peptide" evidence="10">
    <location>
        <begin position="1"/>
        <end position="48"/>
    </location>
</feature>
<comment type="caution">
    <text evidence="12">The sequence shown here is derived from an EMBL/GenBank/DDBJ whole genome shotgun (WGS) entry which is preliminary data.</text>
</comment>
<feature type="disulfide bond" evidence="9">
    <location>
        <begin position="312"/>
        <end position="322"/>
    </location>
</feature>
<reference evidence="12 13" key="2">
    <citation type="submission" date="2019-05" db="EMBL/GenBank/DDBJ databases">
        <title>Glycomyces buryatensis sp. nov.</title>
        <authorList>
            <person name="Nikitina E."/>
        </authorList>
    </citation>
    <scope>NUCLEOTIDE SEQUENCE [LARGE SCALE GENOMIC DNA]</scope>
    <source>
        <strain evidence="12 13">18</strain>
    </source>
</reference>
<proteinExistence type="inferred from homology"/>
<keyword evidence="4" id="KW-0378">Hydrolase</keyword>
<keyword evidence="5" id="KW-0720">Serine protease</keyword>
<evidence type="ECO:0000313" key="12">
    <source>
        <dbReference type="EMBL" id="THV42192.1"/>
    </source>
</evidence>
<evidence type="ECO:0000256" key="6">
    <source>
        <dbReference type="ARBA" id="ARBA00023145"/>
    </source>
</evidence>
<evidence type="ECO:0000256" key="7">
    <source>
        <dbReference type="ARBA" id="ARBA00023157"/>
    </source>
</evidence>
<dbReference type="PRINTS" id="PR00861">
    <property type="entry name" value="ALYTICPTASE"/>
</dbReference>
<keyword evidence="13" id="KW-1185">Reference proteome</keyword>
<dbReference type="OrthoDB" id="8781117at2"/>
<dbReference type="Gene3D" id="3.30.300.50">
    <property type="match status" value="2"/>
</dbReference>
<accession>A0A4S8QGA1</accession>
<evidence type="ECO:0000256" key="10">
    <source>
        <dbReference type="SAM" id="SignalP"/>
    </source>
</evidence>
<dbReference type="CDD" id="cd21112">
    <property type="entry name" value="alphaLP-like"/>
    <property type="match status" value="1"/>
</dbReference>
<dbReference type="InterPro" id="IPR009003">
    <property type="entry name" value="Peptidase_S1_PA"/>
</dbReference>
<protein>
    <submittedName>
        <fullName evidence="12">S1 family peptidase</fullName>
    </submittedName>
</protein>
<evidence type="ECO:0000256" key="8">
    <source>
        <dbReference type="PIRSR" id="PIRSR001134-1"/>
    </source>
</evidence>
<dbReference type="Pfam" id="PF02983">
    <property type="entry name" value="Pro_Al_protease"/>
    <property type="match status" value="1"/>
</dbReference>
<feature type="active site" description="Charge relay system" evidence="8">
    <location>
        <position position="354"/>
    </location>
</feature>
<evidence type="ECO:0000256" key="9">
    <source>
        <dbReference type="PIRSR" id="PIRSR001134-2"/>
    </source>
</evidence>
<dbReference type="InterPro" id="IPR001316">
    <property type="entry name" value="Pept_S1A_streptogrisin"/>
</dbReference>
<comment type="similarity">
    <text evidence="1">Belongs to the peptidase S1 family.</text>
</comment>
<reference evidence="13" key="1">
    <citation type="submission" date="2019-04" db="EMBL/GenBank/DDBJ databases">
        <title>Nocardioides xinjiangensis sp. nov.</title>
        <authorList>
            <person name="Liu S."/>
        </authorList>
    </citation>
    <scope>NUCLEOTIDE SEQUENCE [LARGE SCALE GENOMIC DNA]</scope>
    <source>
        <strain evidence="13">18</strain>
    </source>
</reference>
<evidence type="ECO:0000259" key="11">
    <source>
        <dbReference type="Pfam" id="PF02983"/>
    </source>
</evidence>
<sequence>MPPSSPGGRRMPPPERHEFMKRQRALAVTAAGALLTAAAFTFATSASADPLDARTDEARADLLGNVTPEVIDAMSESFGLTESEVYDRLAVEDVAADLLASAPESYEDSFAGVWVADAADAVMVATTSEADAADLEAEGATPVLVEHDLAELESAAASLAEVTTDGVYGNYVDVKSNEVVLEAADEHAASEAIEAAGVDADLVAVDLTAEAPQTFDVVGGDAYMINSAARCSVGFAVTQGDTGGFVSAGHCGSPGDSVSGNIGSGSFQESEFPGSDMSWVTASTAVTNTVNGESGTVEVNDSEQAAIGSAICRSGSTTGWHCGTVEAFDQTVNYAEGTVNGLTQTTVCAEPGDSGGSYISGNSAQGMTSGGSGDCSSGGTTFFQPIGPALDAWGLTLVTS</sequence>
<feature type="chain" id="PRO_5020999337" evidence="10">
    <location>
        <begin position="49"/>
        <end position="400"/>
    </location>
</feature>
<evidence type="ECO:0000256" key="5">
    <source>
        <dbReference type="ARBA" id="ARBA00022825"/>
    </source>
</evidence>
<feature type="disulfide bond" evidence="9">
    <location>
        <begin position="348"/>
        <end position="375"/>
    </location>
</feature>
<dbReference type="Gene3D" id="2.40.10.10">
    <property type="entry name" value="Trypsin-like serine proteases"/>
    <property type="match status" value="2"/>
</dbReference>
<dbReference type="Proteomes" id="UP000308760">
    <property type="component" value="Unassembled WGS sequence"/>
</dbReference>
<keyword evidence="6" id="KW-0865">Zymogen</keyword>
<feature type="domain" description="Peptidase S1A alpha-lytic prodomain" evidence="11">
    <location>
        <begin position="149"/>
        <end position="200"/>
    </location>
</feature>
<evidence type="ECO:0000256" key="4">
    <source>
        <dbReference type="ARBA" id="ARBA00022801"/>
    </source>
</evidence>